<sequence>MQNSLNDFKSALFAGDFNLAENIGLVQIQQNGEKADWLNEMGLLYLMKGDLPEALRHFDRAIVADHFYIEAQFNAAIILSDLGFYEEASQRFADACRHEGVLLAQKHYDMAQFYLSMRKLESAEEELRKAIALHNCSDFYVELTRIYIEQKKFDEALVEIETAISLNLNNPIAENLRSQCLQAKDNFLSSDKTSGELNTPPF</sequence>
<feature type="repeat" description="TPR" evidence="3">
    <location>
        <begin position="137"/>
        <end position="170"/>
    </location>
</feature>
<dbReference type="InterPro" id="IPR019734">
    <property type="entry name" value="TPR_rpt"/>
</dbReference>
<feature type="repeat" description="TPR" evidence="3">
    <location>
        <begin position="35"/>
        <end position="68"/>
    </location>
</feature>
<organism evidence="4 5">
    <name type="scientific">Fluviispira sanaruensis</name>
    <dbReference type="NCBI Taxonomy" id="2493639"/>
    <lineage>
        <taxon>Bacteria</taxon>
        <taxon>Pseudomonadati</taxon>
        <taxon>Bdellovibrionota</taxon>
        <taxon>Oligoflexia</taxon>
        <taxon>Silvanigrellales</taxon>
        <taxon>Silvanigrellaceae</taxon>
        <taxon>Fluviispira</taxon>
    </lineage>
</organism>
<evidence type="ECO:0000313" key="5">
    <source>
        <dbReference type="Proteomes" id="UP000291236"/>
    </source>
</evidence>
<accession>A0A4P2VJU8</accession>
<proteinExistence type="predicted"/>
<evidence type="ECO:0008006" key="6">
    <source>
        <dbReference type="Google" id="ProtNLM"/>
    </source>
</evidence>
<dbReference type="RefSeq" id="WP_130609495.1">
    <property type="nucleotide sequence ID" value="NZ_AP019368.1"/>
</dbReference>
<evidence type="ECO:0000256" key="1">
    <source>
        <dbReference type="ARBA" id="ARBA00022737"/>
    </source>
</evidence>
<protein>
    <recommendedName>
        <fullName evidence="6">Tetratricopeptide repeat protein</fullName>
    </recommendedName>
</protein>
<dbReference type="KEGG" id="sbf:JCM31447_19570"/>
<keyword evidence="1" id="KW-0677">Repeat</keyword>
<dbReference type="EMBL" id="AP019368">
    <property type="protein sequence ID" value="BBH53513.1"/>
    <property type="molecule type" value="Genomic_DNA"/>
</dbReference>
<dbReference type="SMART" id="SM00028">
    <property type="entry name" value="TPR"/>
    <property type="match status" value="3"/>
</dbReference>
<reference evidence="4 5" key="1">
    <citation type="submission" date="2018-12" db="EMBL/GenBank/DDBJ databases">
        <title>Rubrispira sanarue gen. nov., sp., nov., a member of the order Silvanigrellales, isolated from a brackish lake in Hamamatsu Japan.</title>
        <authorList>
            <person name="Maejima Y."/>
            <person name="Iino T."/>
            <person name="Muraguchi Y."/>
            <person name="Fukuda K."/>
            <person name="Nojiri H."/>
            <person name="Ohkuma M."/>
            <person name="Moriuchi R."/>
            <person name="Dohra H."/>
            <person name="Kimbara K."/>
            <person name="Shintani M."/>
        </authorList>
    </citation>
    <scope>NUCLEOTIDE SEQUENCE [LARGE SCALE GENOMIC DNA]</scope>
    <source>
        <strain evidence="4 5">RF1110005</strain>
    </source>
</reference>
<dbReference type="Gene3D" id="1.25.40.10">
    <property type="entry name" value="Tetratricopeptide repeat domain"/>
    <property type="match status" value="2"/>
</dbReference>
<dbReference type="PANTHER" id="PTHR44943:SF8">
    <property type="entry name" value="TPR REPEAT-CONTAINING PROTEIN MJ0263"/>
    <property type="match status" value="1"/>
</dbReference>
<dbReference type="AlphaFoldDB" id="A0A4P2VJU8"/>
<name>A0A4P2VJU8_FLUSA</name>
<dbReference type="SUPFAM" id="SSF48452">
    <property type="entry name" value="TPR-like"/>
    <property type="match status" value="1"/>
</dbReference>
<dbReference type="Pfam" id="PF13181">
    <property type="entry name" value="TPR_8"/>
    <property type="match status" value="2"/>
</dbReference>
<evidence type="ECO:0000313" key="4">
    <source>
        <dbReference type="EMBL" id="BBH53513.1"/>
    </source>
</evidence>
<dbReference type="OrthoDB" id="5290873at2"/>
<keyword evidence="2 3" id="KW-0802">TPR repeat</keyword>
<dbReference type="Proteomes" id="UP000291236">
    <property type="component" value="Chromosome"/>
</dbReference>
<dbReference type="PROSITE" id="PS50005">
    <property type="entry name" value="TPR"/>
    <property type="match status" value="2"/>
</dbReference>
<dbReference type="InterPro" id="IPR051685">
    <property type="entry name" value="Ycf3/AcsC/BcsC/TPR_MFPF"/>
</dbReference>
<evidence type="ECO:0000256" key="2">
    <source>
        <dbReference type="ARBA" id="ARBA00022803"/>
    </source>
</evidence>
<keyword evidence="5" id="KW-1185">Reference proteome</keyword>
<evidence type="ECO:0000256" key="3">
    <source>
        <dbReference type="PROSITE-ProRule" id="PRU00339"/>
    </source>
</evidence>
<gene>
    <name evidence="4" type="ORF">JCM31447_19570</name>
</gene>
<dbReference type="PANTHER" id="PTHR44943">
    <property type="entry name" value="CELLULOSE SYNTHASE OPERON PROTEIN C"/>
    <property type="match status" value="1"/>
</dbReference>
<dbReference type="InterPro" id="IPR011990">
    <property type="entry name" value="TPR-like_helical_dom_sf"/>
</dbReference>